<evidence type="ECO:0000256" key="3">
    <source>
        <dbReference type="ARBA" id="ARBA00022614"/>
    </source>
</evidence>
<dbReference type="InterPro" id="IPR035897">
    <property type="entry name" value="Toll_tir_struct_dom_sf"/>
</dbReference>
<keyword evidence="4 11" id="KW-0812">Transmembrane</keyword>
<keyword evidence="3" id="KW-0433">Leucine-rich repeat</keyword>
<evidence type="ECO:0000256" key="1">
    <source>
        <dbReference type="ARBA" id="ARBA00004479"/>
    </source>
</evidence>
<dbReference type="GO" id="GO:0006955">
    <property type="term" value="P:immune response"/>
    <property type="evidence" value="ECO:0007669"/>
    <property type="project" value="InterPro"/>
</dbReference>
<evidence type="ECO:0000256" key="11">
    <source>
        <dbReference type="SAM" id="Phobius"/>
    </source>
</evidence>
<dbReference type="OrthoDB" id="6075019at2759"/>
<name>A0A8S4ACJ0_9EUPU</name>
<dbReference type="PANTHER" id="PTHR24365:SF541">
    <property type="entry name" value="PROTEIN TOLL-RELATED"/>
    <property type="match status" value="1"/>
</dbReference>
<dbReference type="InterPro" id="IPR001611">
    <property type="entry name" value="Leu-rich_rpt"/>
</dbReference>
<evidence type="ECO:0000256" key="5">
    <source>
        <dbReference type="ARBA" id="ARBA00022729"/>
    </source>
</evidence>
<keyword evidence="8 11" id="KW-0472">Membrane</keyword>
<keyword evidence="15" id="KW-1185">Reference proteome</keyword>
<evidence type="ECO:0000259" key="13">
    <source>
        <dbReference type="PROSITE" id="PS50104"/>
    </source>
</evidence>
<dbReference type="SUPFAM" id="SSF52200">
    <property type="entry name" value="Toll/Interleukin receptor TIR domain"/>
    <property type="match status" value="1"/>
</dbReference>
<keyword evidence="7 11" id="KW-1133">Transmembrane helix</keyword>
<evidence type="ECO:0000256" key="12">
    <source>
        <dbReference type="SAM" id="SignalP"/>
    </source>
</evidence>
<dbReference type="Gene3D" id="3.80.10.10">
    <property type="entry name" value="Ribonuclease Inhibitor"/>
    <property type="match status" value="3"/>
</dbReference>
<dbReference type="Pfam" id="PF13855">
    <property type="entry name" value="LRR_8"/>
    <property type="match status" value="2"/>
</dbReference>
<dbReference type="GO" id="GO:0002224">
    <property type="term" value="P:toll-like receptor signaling pathway"/>
    <property type="evidence" value="ECO:0007669"/>
    <property type="project" value="InterPro"/>
</dbReference>
<reference evidence="14" key="1">
    <citation type="submission" date="2021-04" db="EMBL/GenBank/DDBJ databases">
        <authorList>
            <consortium name="Molecular Ecology Group"/>
        </authorList>
    </citation>
    <scope>NUCLEOTIDE SEQUENCE</scope>
</reference>
<dbReference type="InterPro" id="IPR032675">
    <property type="entry name" value="LRR_dom_sf"/>
</dbReference>
<dbReference type="InterPro" id="IPR017241">
    <property type="entry name" value="Toll-like_receptor"/>
</dbReference>
<accession>A0A8S4ACJ0</accession>
<organism evidence="14 15">
    <name type="scientific">Candidula unifasciata</name>
    <dbReference type="NCBI Taxonomy" id="100452"/>
    <lineage>
        <taxon>Eukaryota</taxon>
        <taxon>Metazoa</taxon>
        <taxon>Spiralia</taxon>
        <taxon>Lophotrochozoa</taxon>
        <taxon>Mollusca</taxon>
        <taxon>Gastropoda</taxon>
        <taxon>Heterobranchia</taxon>
        <taxon>Euthyneura</taxon>
        <taxon>Panpulmonata</taxon>
        <taxon>Eupulmonata</taxon>
        <taxon>Stylommatophora</taxon>
        <taxon>Helicina</taxon>
        <taxon>Helicoidea</taxon>
        <taxon>Geomitridae</taxon>
        <taxon>Candidula</taxon>
    </lineage>
</organism>
<keyword evidence="9" id="KW-0675">Receptor</keyword>
<comment type="similarity">
    <text evidence="2">Belongs to the Toll-like receptor family.</text>
</comment>
<dbReference type="Pfam" id="PF13676">
    <property type="entry name" value="TIR_2"/>
    <property type="match status" value="1"/>
</dbReference>
<evidence type="ECO:0000313" key="14">
    <source>
        <dbReference type="EMBL" id="CAG5136656.1"/>
    </source>
</evidence>
<dbReference type="SMART" id="SM00365">
    <property type="entry name" value="LRR_SD22"/>
    <property type="match status" value="6"/>
</dbReference>
<evidence type="ECO:0000256" key="6">
    <source>
        <dbReference type="ARBA" id="ARBA00022737"/>
    </source>
</evidence>
<dbReference type="SMART" id="SM00369">
    <property type="entry name" value="LRR_TYP"/>
    <property type="match status" value="7"/>
</dbReference>
<gene>
    <name evidence="14" type="ORF">CUNI_LOCUS22214</name>
</gene>
<keyword evidence="6" id="KW-0677">Repeat</keyword>
<evidence type="ECO:0000256" key="10">
    <source>
        <dbReference type="ARBA" id="ARBA00023180"/>
    </source>
</evidence>
<proteinExistence type="inferred from homology"/>
<keyword evidence="10" id="KW-0325">Glycoprotein</keyword>
<dbReference type="Gene3D" id="3.40.50.10140">
    <property type="entry name" value="Toll/interleukin-1 receptor homology (TIR) domain"/>
    <property type="match status" value="1"/>
</dbReference>
<feature type="signal peptide" evidence="12">
    <location>
        <begin position="1"/>
        <end position="16"/>
    </location>
</feature>
<dbReference type="Proteomes" id="UP000678393">
    <property type="component" value="Unassembled WGS sequence"/>
</dbReference>
<dbReference type="AlphaFoldDB" id="A0A8S4ACJ0"/>
<feature type="transmembrane region" description="Helical" evidence="11">
    <location>
        <begin position="686"/>
        <end position="707"/>
    </location>
</feature>
<dbReference type="EMBL" id="CAJHNH020008554">
    <property type="protein sequence ID" value="CAG5136656.1"/>
    <property type="molecule type" value="Genomic_DNA"/>
</dbReference>
<evidence type="ECO:0000256" key="8">
    <source>
        <dbReference type="ARBA" id="ARBA00023136"/>
    </source>
</evidence>
<dbReference type="SUPFAM" id="SSF52058">
    <property type="entry name" value="L domain-like"/>
    <property type="match status" value="2"/>
</dbReference>
<comment type="caution">
    <text evidence="14">The sequence shown here is derived from an EMBL/GenBank/DDBJ whole genome shotgun (WGS) entry which is preliminary data.</text>
</comment>
<evidence type="ECO:0000256" key="2">
    <source>
        <dbReference type="ARBA" id="ARBA00009634"/>
    </source>
</evidence>
<dbReference type="GO" id="GO:0004888">
    <property type="term" value="F:transmembrane signaling receptor activity"/>
    <property type="evidence" value="ECO:0007669"/>
    <property type="project" value="InterPro"/>
</dbReference>
<dbReference type="InterPro" id="IPR003591">
    <property type="entry name" value="Leu-rich_rpt_typical-subtyp"/>
</dbReference>
<evidence type="ECO:0000256" key="9">
    <source>
        <dbReference type="ARBA" id="ARBA00023170"/>
    </source>
</evidence>
<evidence type="ECO:0000256" key="7">
    <source>
        <dbReference type="ARBA" id="ARBA00022989"/>
    </source>
</evidence>
<dbReference type="PIRSF" id="PIRSF037595">
    <property type="entry name" value="Toll-like_receptor"/>
    <property type="match status" value="1"/>
</dbReference>
<dbReference type="GO" id="GO:0005886">
    <property type="term" value="C:plasma membrane"/>
    <property type="evidence" value="ECO:0007669"/>
    <property type="project" value="TreeGrafter"/>
</dbReference>
<protein>
    <recommendedName>
        <fullName evidence="13">TIR domain-containing protein</fullName>
    </recommendedName>
</protein>
<comment type="subcellular location">
    <subcellularLocation>
        <location evidence="1">Membrane</location>
        <topology evidence="1">Single-pass type I membrane protein</topology>
    </subcellularLocation>
</comment>
<dbReference type="PROSITE" id="PS51450">
    <property type="entry name" value="LRR"/>
    <property type="match status" value="2"/>
</dbReference>
<keyword evidence="5 12" id="KW-0732">Signal</keyword>
<evidence type="ECO:0000256" key="4">
    <source>
        <dbReference type="ARBA" id="ARBA00022692"/>
    </source>
</evidence>
<dbReference type="SMART" id="SM00255">
    <property type="entry name" value="TIR"/>
    <property type="match status" value="1"/>
</dbReference>
<feature type="chain" id="PRO_5035739925" description="TIR domain-containing protein" evidence="12">
    <location>
        <begin position="17"/>
        <end position="878"/>
    </location>
</feature>
<dbReference type="PANTHER" id="PTHR24365">
    <property type="entry name" value="TOLL-LIKE RECEPTOR"/>
    <property type="match status" value="1"/>
</dbReference>
<dbReference type="InterPro" id="IPR000157">
    <property type="entry name" value="TIR_dom"/>
</dbReference>
<evidence type="ECO:0000313" key="15">
    <source>
        <dbReference type="Proteomes" id="UP000678393"/>
    </source>
</evidence>
<dbReference type="PROSITE" id="PS50104">
    <property type="entry name" value="TIR"/>
    <property type="match status" value="1"/>
</dbReference>
<feature type="domain" description="TIR" evidence="13">
    <location>
        <begin position="736"/>
        <end position="875"/>
    </location>
</feature>
<sequence>MLQYIFLAVLATSAAPEVLRYQSSKNVSSRADPNFISKEGQSDKYSFGNLTTEFGSRVSKKIHCKINYSNPSADCSRLGSSDLKLLASLPTNITRLDLSFNDLSFIDNQAFLNFTLLEWLSISHNNLQYLKNGSFLGLLKLTMLDLSSNNLSMNTETYPVGVFKPLKALQRLTIHNNTHINDTDLDYPHEAFADLQNLEYLRLDGLQNKSLGIGFQNMTSLTTLIFRGKDEGHCHFQSLTNETFENVASIRHLEIINCRINGRLLEDGVFVPLPNLTFLDVSHNDALRFENLRKALSAITDISNITTLKMTNIVNPYHPGLCVTNDFAQSLPRKLKMLNASSNSIGTLEMGVLQFMPKTVEQIDVSSNKFAFWRYLQHLDKLESLKVLILGGGDVFDLPRYYPPAYARVYDHCKDEISSTTDEPHFLYGTLSYLTQPLPPKLREVNAIAAEFNNHLSEFHFNETNQLTTINLDSNNFPIVKGPIKGLTFLRRLSMTGCKIHEIYPTFFEFLGSLEFLNMSYNVLGDMALNRNRSLFIHLVNLTVLDLSFNNIWRISPNAFKGLDNLQFLYLQENPILKFNVFISHMHSLIFINFTSTNLVSLPSHVTNELENIKQNSANFTIDFSKNIVHCFCSKISFIKWLTKTRVLANTTRITCTFEDGNKRTVDNLEEVYNNMKKQCASNLEAFSFIITATFVVILAIIGAIVFRFRWKLRYLYYSAILHYKKQTDRANEEEFEYDVFVSYAHEDHYFVENTLYNELQNAGLKVFIHGRHFTAGNFITENIVRAVQTSRRTLVVLTQCLSKSTWSRYEIQMANMEQDHTGRSVLLFLCMEHLPHLPHEIGMYVARNTYIEFPNSQSTEREVSLFWKKLVSDLKSQ</sequence>